<dbReference type="PANTHER" id="PTHR36000">
    <property type="entry name" value="DEFECTIVE 1273 PROTEIN, PUTATIVE-RELATED"/>
    <property type="match status" value="1"/>
</dbReference>
<gene>
    <name evidence="1" type="ORF">JCGZ_15976</name>
</gene>
<proteinExistence type="predicted"/>
<dbReference type="STRING" id="180498.A0A067LBT7"/>
<name>A0A067LBT7_JATCU</name>
<dbReference type="Proteomes" id="UP000027138">
    <property type="component" value="Unassembled WGS sequence"/>
</dbReference>
<organism evidence="1 2">
    <name type="scientific">Jatropha curcas</name>
    <name type="common">Barbados nut</name>
    <dbReference type="NCBI Taxonomy" id="180498"/>
    <lineage>
        <taxon>Eukaryota</taxon>
        <taxon>Viridiplantae</taxon>
        <taxon>Streptophyta</taxon>
        <taxon>Embryophyta</taxon>
        <taxon>Tracheophyta</taxon>
        <taxon>Spermatophyta</taxon>
        <taxon>Magnoliopsida</taxon>
        <taxon>eudicotyledons</taxon>
        <taxon>Gunneridae</taxon>
        <taxon>Pentapetalae</taxon>
        <taxon>rosids</taxon>
        <taxon>fabids</taxon>
        <taxon>Malpighiales</taxon>
        <taxon>Euphorbiaceae</taxon>
        <taxon>Crotonoideae</taxon>
        <taxon>Jatropheae</taxon>
        <taxon>Jatropha</taxon>
    </lineage>
</organism>
<protein>
    <submittedName>
        <fullName evidence="1">Uncharacterized protein</fullName>
    </submittedName>
</protein>
<evidence type="ECO:0000313" key="1">
    <source>
        <dbReference type="EMBL" id="KDP41569.1"/>
    </source>
</evidence>
<dbReference type="OrthoDB" id="742048at2759"/>
<dbReference type="AlphaFoldDB" id="A0A067LBT7"/>
<sequence length="232" mass="26432">MALPASSICSSTPKFQIKMFKNQPHQLNRWPVIHAHPQLFPSRFIKMTTAELGDRNKVKIQLNIAKEMLWAATPDPVKEFPWRKAGDVVLKRLMFIGQTALKWSLVSMFIFSSISDVIFSISRNQELLIPVGLLIGYLMTNYLDEILQEIVQTEDKGFNLPLANISFFFVLVKVISTYFAAGTRVFLLHVANGGLLQVLWLWRHLAKENDKHSENNFNTEGQDASLVADVEE</sequence>
<evidence type="ECO:0000313" key="2">
    <source>
        <dbReference type="Proteomes" id="UP000027138"/>
    </source>
</evidence>
<accession>A0A067LBT7</accession>
<keyword evidence="2" id="KW-1185">Reference proteome</keyword>
<dbReference type="EMBL" id="KK914318">
    <property type="protein sequence ID" value="KDP41569.1"/>
    <property type="molecule type" value="Genomic_DNA"/>
</dbReference>
<dbReference type="PANTHER" id="PTHR36000:SF3">
    <property type="entry name" value="EMBRYO DEFECTIVE 1273"/>
    <property type="match status" value="1"/>
</dbReference>
<dbReference type="KEGG" id="jcu:105630796"/>
<reference evidence="1 2" key="1">
    <citation type="journal article" date="2014" name="PLoS ONE">
        <title>Global Analysis of Gene Expression Profiles in Physic Nut (Jatropha curcas L.) Seedlings Exposed to Salt Stress.</title>
        <authorList>
            <person name="Zhang L."/>
            <person name="Zhang C."/>
            <person name="Wu P."/>
            <person name="Chen Y."/>
            <person name="Li M."/>
            <person name="Jiang H."/>
            <person name="Wu G."/>
        </authorList>
    </citation>
    <scope>NUCLEOTIDE SEQUENCE [LARGE SCALE GENOMIC DNA]</scope>
    <source>
        <strain evidence="2">cv. GZQX0401</strain>
        <tissue evidence="1">Young leaves</tissue>
    </source>
</reference>